<dbReference type="PANTHER" id="PTHR48258:SF3">
    <property type="entry name" value="FK506-BINDING PROTEIN 4-LIKE ISOFORM X1"/>
    <property type="match status" value="1"/>
</dbReference>
<proteinExistence type="predicted"/>
<evidence type="ECO:0000313" key="2">
    <source>
        <dbReference type="EMBL" id="KAL0325157.1"/>
    </source>
</evidence>
<accession>A0AAW2M0S1</accession>
<reference evidence="2" key="2">
    <citation type="journal article" date="2024" name="Plant">
        <title>Genomic evolution and insights into agronomic trait innovations of Sesamum species.</title>
        <authorList>
            <person name="Miao H."/>
            <person name="Wang L."/>
            <person name="Qu L."/>
            <person name="Liu H."/>
            <person name="Sun Y."/>
            <person name="Le M."/>
            <person name="Wang Q."/>
            <person name="Wei S."/>
            <person name="Zheng Y."/>
            <person name="Lin W."/>
            <person name="Duan Y."/>
            <person name="Cao H."/>
            <person name="Xiong S."/>
            <person name="Wang X."/>
            <person name="Wei L."/>
            <person name="Li C."/>
            <person name="Ma Q."/>
            <person name="Ju M."/>
            <person name="Zhao R."/>
            <person name="Li G."/>
            <person name="Mu C."/>
            <person name="Tian Q."/>
            <person name="Mei H."/>
            <person name="Zhang T."/>
            <person name="Gao T."/>
            <person name="Zhang H."/>
        </authorList>
    </citation>
    <scope>NUCLEOTIDE SEQUENCE</scope>
    <source>
        <strain evidence="2">G02</strain>
    </source>
</reference>
<dbReference type="Pfam" id="PF13960">
    <property type="entry name" value="DUF4218"/>
    <property type="match status" value="1"/>
</dbReference>
<protein>
    <recommendedName>
        <fullName evidence="1">DUF4218 domain-containing protein</fullName>
    </recommendedName>
</protein>
<dbReference type="InterPro" id="IPR025452">
    <property type="entry name" value="DUF4218"/>
</dbReference>
<organism evidence="2">
    <name type="scientific">Sesamum radiatum</name>
    <name type="common">Black benniseed</name>
    <dbReference type="NCBI Taxonomy" id="300843"/>
    <lineage>
        <taxon>Eukaryota</taxon>
        <taxon>Viridiplantae</taxon>
        <taxon>Streptophyta</taxon>
        <taxon>Embryophyta</taxon>
        <taxon>Tracheophyta</taxon>
        <taxon>Spermatophyta</taxon>
        <taxon>Magnoliopsida</taxon>
        <taxon>eudicotyledons</taxon>
        <taxon>Gunneridae</taxon>
        <taxon>Pentapetalae</taxon>
        <taxon>asterids</taxon>
        <taxon>lamiids</taxon>
        <taxon>Lamiales</taxon>
        <taxon>Pedaliaceae</taxon>
        <taxon>Sesamum</taxon>
    </lineage>
</organism>
<dbReference type="AlphaFoldDB" id="A0AAW2M0S1"/>
<dbReference type="EMBL" id="JACGWJ010000023">
    <property type="protein sequence ID" value="KAL0325157.1"/>
    <property type="molecule type" value="Genomic_DNA"/>
</dbReference>
<evidence type="ECO:0000259" key="1">
    <source>
        <dbReference type="Pfam" id="PF13960"/>
    </source>
</evidence>
<comment type="caution">
    <text evidence="2">The sequence shown here is derived from an EMBL/GenBank/DDBJ whole genome shotgun (WGS) entry which is preliminary data.</text>
</comment>
<dbReference type="PANTHER" id="PTHR48258">
    <property type="entry name" value="DUF4218 DOMAIN-CONTAINING PROTEIN-RELATED"/>
    <property type="match status" value="1"/>
</dbReference>
<sequence>MLLEPLWSALTEVGILFQIQCSTTLGVNKDQELEGSVVTILCNLKKIFPPIFFDSMEHLIVHLPYETHVGGLMEYRWMYQFERNDDLTMNDNCIQWSIFKHAGQTSGAPKKRWLSGSERHIIECTSCAIVK</sequence>
<reference evidence="2" key="1">
    <citation type="submission" date="2020-06" db="EMBL/GenBank/DDBJ databases">
        <authorList>
            <person name="Li T."/>
            <person name="Hu X."/>
            <person name="Zhang T."/>
            <person name="Song X."/>
            <person name="Zhang H."/>
            <person name="Dai N."/>
            <person name="Sheng W."/>
            <person name="Hou X."/>
            <person name="Wei L."/>
        </authorList>
    </citation>
    <scope>NUCLEOTIDE SEQUENCE</scope>
    <source>
        <strain evidence="2">G02</strain>
        <tissue evidence="2">Leaf</tissue>
    </source>
</reference>
<gene>
    <name evidence="2" type="ORF">Sradi_5085000</name>
</gene>
<name>A0AAW2M0S1_SESRA</name>
<feature type="domain" description="DUF4218" evidence="1">
    <location>
        <begin position="21"/>
        <end position="84"/>
    </location>
</feature>